<reference evidence="1 2" key="1">
    <citation type="submission" date="2019-03" db="EMBL/GenBank/DDBJ databases">
        <title>Genomic Encyclopedia of Type Strains, Phase IV (KMG-IV): sequencing the most valuable type-strain genomes for metagenomic binning, comparative biology and taxonomic classification.</title>
        <authorList>
            <person name="Goeker M."/>
        </authorList>
    </citation>
    <scope>NUCLEOTIDE SEQUENCE [LARGE SCALE GENOMIC DNA]</scope>
    <source>
        <strain evidence="1 2">DSM 28697</strain>
    </source>
</reference>
<keyword evidence="2" id="KW-1185">Reference proteome</keyword>
<protein>
    <submittedName>
        <fullName evidence="1">Uncharacterized protein DUF3243</fullName>
    </submittedName>
</protein>
<sequence>MSILDNFDSWKGFLGDRLEHAEGQGYDQKAISEIAFQIGGYLAEEVEGKNEEERILAELWKVADEKEQHAIANMMVKLVKQGGNDHK</sequence>
<dbReference type="Gene3D" id="1.10.760.20">
    <property type="entry name" value="Protein of unknown function DUF3243"/>
    <property type="match status" value="1"/>
</dbReference>
<dbReference type="Pfam" id="PF11588">
    <property type="entry name" value="DUF3243"/>
    <property type="match status" value="1"/>
</dbReference>
<dbReference type="InterPro" id="IPR038292">
    <property type="entry name" value="YmfJ/YflH_sf"/>
</dbReference>
<dbReference type="EMBL" id="SNYJ01000007">
    <property type="protein sequence ID" value="TDQ39708.1"/>
    <property type="molecule type" value="Genomic_DNA"/>
</dbReference>
<gene>
    <name evidence="1" type="ORF">EV213_10775</name>
</gene>
<evidence type="ECO:0000313" key="1">
    <source>
        <dbReference type="EMBL" id="TDQ39708.1"/>
    </source>
</evidence>
<dbReference type="InterPro" id="IPR021637">
    <property type="entry name" value="DUF3243"/>
</dbReference>
<dbReference type="RefSeq" id="WP_133580387.1">
    <property type="nucleotide sequence ID" value="NZ_SNYJ01000007.1"/>
</dbReference>
<proteinExistence type="predicted"/>
<organism evidence="1 2">
    <name type="scientific">Aureibacillus halotolerans</name>
    <dbReference type="NCBI Taxonomy" id="1508390"/>
    <lineage>
        <taxon>Bacteria</taxon>
        <taxon>Bacillati</taxon>
        <taxon>Bacillota</taxon>
        <taxon>Bacilli</taxon>
        <taxon>Bacillales</taxon>
        <taxon>Bacillaceae</taxon>
        <taxon>Aureibacillus</taxon>
    </lineage>
</organism>
<evidence type="ECO:0000313" key="2">
    <source>
        <dbReference type="Proteomes" id="UP000295632"/>
    </source>
</evidence>
<dbReference type="PIRSF" id="PIRSF004764">
    <property type="entry name" value="YmfJ"/>
    <property type="match status" value="1"/>
</dbReference>
<dbReference type="OrthoDB" id="2382009at2"/>
<dbReference type="AlphaFoldDB" id="A0A4R6U093"/>
<dbReference type="InterPro" id="IPR024702">
    <property type="entry name" value="Uncharacterised_YmfJ"/>
</dbReference>
<comment type="caution">
    <text evidence="1">The sequence shown here is derived from an EMBL/GenBank/DDBJ whole genome shotgun (WGS) entry which is preliminary data.</text>
</comment>
<accession>A0A4R6U093</accession>
<name>A0A4R6U093_9BACI</name>
<dbReference type="Proteomes" id="UP000295632">
    <property type="component" value="Unassembled WGS sequence"/>
</dbReference>